<dbReference type="EMBL" id="JTBC02000008">
    <property type="protein sequence ID" value="PNO65055.1"/>
    <property type="molecule type" value="Genomic_DNA"/>
</dbReference>
<proteinExistence type="predicted"/>
<feature type="chain" id="PRO_5042953515" description="Lipoprotein" evidence="1">
    <location>
        <begin position="21"/>
        <end position="91"/>
    </location>
</feature>
<dbReference type="RefSeq" id="WP_102985141.1">
    <property type="nucleotide sequence ID" value="NZ_JTBC02000008.1"/>
</dbReference>
<sequence>MKRLLAVMLATALLSGCTSYYTLQSQCRGGNVEACNTLSERDYMVGTAQAGLNGYNAQRLTEAQIGAYQNAASYTPILNDRASLPGVIDTT</sequence>
<feature type="signal peptide" evidence="1">
    <location>
        <begin position="1"/>
        <end position="20"/>
    </location>
</feature>
<evidence type="ECO:0000313" key="2">
    <source>
        <dbReference type="EMBL" id="PNO65055.1"/>
    </source>
</evidence>
<dbReference type="PROSITE" id="PS51257">
    <property type="entry name" value="PROKAR_LIPOPROTEIN"/>
    <property type="match status" value="1"/>
</dbReference>
<comment type="caution">
    <text evidence="2">The sequence shown here is derived from an EMBL/GenBank/DDBJ whole genome shotgun (WGS) entry which is preliminary data.</text>
</comment>
<dbReference type="Proteomes" id="UP000030378">
    <property type="component" value="Unassembled WGS sequence"/>
</dbReference>
<accession>A0AAP8PFT4</accession>
<evidence type="ECO:0000313" key="3">
    <source>
        <dbReference type="Proteomes" id="UP000030378"/>
    </source>
</evidence>
<evidence type="ECO:0000256" key="1">
    <source>
        <dbReference type="SAM" id="SignalP"/>
    </source>
</evidence>
<organism evidence="2 3">
    <name type="scientific">Serratia marcescens</name>
    <dbReference type="NCBI Taxonomy" id="615"/>
    <lineage>
        <taxon>Bacteria</taxon>
        <taxon>Pseudomonadati</taxon>
        <taxon>Pseudomonadota</taxon>
        <taxon>Gammaproteobacteria</taxon>
        <taxon>Enterobacterales</taxon>
        <taxon>Yersiniaceae</taxon>
        <taxon>Serratia</taxon>
    </lineage>
</organism>
<reference evidence="3" key="1">
    <citation type="submission" date="2017-12" db="EMBL/GenBank/DDBJ databases">
        <title>FDA dAtabase for Regulatory Grade micrObial Sequences (FDA-ARGOS): Supporting development and validation of Infectious Disease Dx tests.</title>
        <authorList>
            <person name="Campos J."/>
            <person name="Goldberg B."/>
            <person name="Tallon L."/>
            <person name="Sadzewicz L."/>
            <person name="Sengamalay N."/>
            <person name="Ott S."/>
            <person name="Godinez A."/>
            <person name="Nagaraj S."/>
            <person name="Vavikolanu K."/>
            <person name="Vyas G."/>
            <person name="Nadendla S."/>
            <person name="Aluvathingal J."/>
            <person name="Geyer C."/>
            <person name="Nandy P."/>
            <person name="Hobson J."/>
            <person name="Sichtig H."/>
        </authorList>
    </citation>
    <scope>NUCLEOTIDE SEQUENCE [LARGE SCALE GENOMIC DNA]</scope>
    <source>
        <strain evidence="3">FDAARGOS_79</strain>
    </source>
</reference>
<gene>
    <name evidence="2" type="ORF">MC70_017790</name>
</gene>
<keyword evidence="1" id="KW-0732">Signal</keyword>
<evidence type="ECO:0008006" key="4">
    <source>
        <dbReference type="Google" id="ProtNLM"/>
    </source>
</evidence>
<dbReference type="AlphaFoldDB" id="A0AAP8PFT4"/>
<protein>
    <recommendedName>
        <fullName evidence="4">Lipoprotein</fullName>
    </recommendedName>
</protein>
<name>A0AAP8PFT4_SERMA</name>